<sequence>MFALNRVPHSGEKRLLALSGRLPLLPPHFARQVGAPLTSGPDTLAGVPERAGAVVDGVLAPLASRGERPDFGDT</sequence>
<organism evidence="1 2">
    <name type="scientific">Deinococcus rhizophilus</name>
    <dbReference type="NCBI Taxonomy" id="3049544"/>
    <lineage>
        <taxon>Bacteria</taxon>
        <taxon>Thermotogati</taxon>
        <taxon>Deinococcota</taxon>
        <taxon>Deinococci</taxon>
        <taxon>Deinococcales</taxon>
        <taxon>Deinococcaceae</taxon>
        <taxon>Deinococcus</taxon>
    </lineage>
</organism>
<dbReference type="Proteomes" id="UP001302059">
    <property type="component" value="Unassembled WGS sequence"/>
</dbReference>
<evidence type="ECO:0000313" key="2">
    <source>
        <dbReference type="Proteomes" id="UP001302059"/>
    </source>
</evidence>
<accession>A0ABT7JJA4</accession>
<dbReference type="RefSeq" id="WP_285524540.1">
    <property type="nucleotide sequence ID" value="NZ_JASNGB010000155.1"/>
</dbReference>
<gene>
    <name evidence="1" type="ORF">QOL99_13400</name>
</gene>
<proteinExistence type="predicted"/>
<comment type="caution">
    <text evidence="1">The sequence shown here is derived from an EMBL/GenBank/DDBJ whole genome shotgun (WGS) entry which is preliminary data.</text>
</comment>
<protein>
    <submittedName>
        <fullName evidence="1">Uncharacterized protein</fullName>
    </submittedName>
</protein>
<keyword evidence="2" id="KW-1185">Reference proteome</keyword>
<dbReference type="EMBL" id="JASNGB010000155">
    <property type="protein sequence ID" value="MDL2345141.1"/>
    <property type="molecule type" value="Genomic_DNA"/>
</dbReference>
<evidence type="ECO:0000313" key="1">
    <source>
        <dbReference type="EMBL" id="MDL2345141.1"/>
    </source>
</evidence>
<reference evidence="1 2" key="1">
    <citation type="submission" date="2023-05" db="EMBL/GenBank/DDBJ databases">
        <authorList>
            <person name="Gao F."/>
        </authorList>
    </citation>
    <scope>NUCLEOTIDE SEQUENCE [LARGE SCALE GENOMIC DNA]</scope>
    <source>
        <strain evidence="1 2">MIMF12</strain>
    </source>
</reference>
<name>A0ABT7JJA4_9DEIO</name>